<reference evidence="2 3" key="1">
    <citation type="submission" date="2021-11" db="EMBL/GenBank/DDBJ databases">
        <title>Seasonal and diel survey of microbial diversity of the Tyrrhenian coast.</title>
        <authorList>
            <person name="Gattoni G."/>
            <person name="Corral P."/>
        </authorList>
    </citation>
    <scope>NUCLEOTIDE SEQUENCE [LARGE SCALE GENOMIC DNA]</scope>
    <source>
        <strain evidence="2 3">Mr9</strain>
    </source>
</reference>
<gene>
    <name evidence="2" type="ORF">LLW17_08025</name>
</gene>
<proteinExistence type="predicted"/>
<feature type="transmembrane region" description="Helical" evidence="1">
    <location>
        <begin position="20"/>
        <end position="38"/>
    </location>
</feature>
<organism evidence="2 3">
    <name type="scientific">Leeuwenhoekiella parthenopeia</name>
    <dbReference type="NCBI Taxonomy" id="2890320"/>
    <lineage>
        <taxon>Bacteria</taxon>
        <taxon>Pseudomonadati</taxon>
        <taxon>Bacteroidota</taxon>
        <taxon>Flavobacteriia</taxon>
        <taxon>Flavobacteriales</taxon>
        <taxon>Flavobacteriaceae</taxon>
        <taxon>Leeuwenhoekiella</taxon>
    </lineage>
</organism>
<feature type="transmembrane region" description="Helical" evidence="1">
    <location>
        <begin position="45"/>
        <end position="64"/>
    </location>
</feature>
<feature type="transmembrane region" description="Helical" evidence="1">
    <location>
        <begin position="70"/>
        <end position="93"/>
    </location>
</feature>
<keyword evidence="3" id="KW-1185">Reference proteome</keyword>
<evidence type="ECO:0000313" key="2">
    <source>
        <dbReference type="EMBL" id="MCC4212661.1"/>
    </source>
</evidence>
<comment type="caution">
    <text evidence="2">The sequence shown here is derived from an EMBL/GenBank/DDBJ whole genome shotgun (WGS) entry which is preliminary data.</text>
</comment>
<name>A0ABS8GRQ0_9FLAO</name>
<evidence type="ECO:0000256" key="1">
    <source>
        <dbReference type="SAM" id="Phobius"/>
    </source>
</evidence>
<evidence type="ECO:0000313" key="3">
    <source>
        <dbReference type="Proteomes" id="UP001197770"/>
    </source>
</evidence>
<accession>A0ABS8GRQ0</accession>
<sequence>MPNYLQEAQLITEIPQWVNGIYTVAVITGLLGSVFLIIRRGTAVTLFGISLLAILVQMGYSLFSMDSIEVYGMVQGLIIPVLQLGVSVFLVIFSKRSAQKGYLIPAS</sequence>
<protein>
    <submittedName>
        <fullName evidence="2">Uncharacterized protein</fullName>
    </submittedName>
</protein>
<keyword evidence="1" id="KW-1133">Transmembrane helix</keyword>
<dbReference type="EMBL" id="JAJGMW010000008">
    <property type="protein sequence ID" value="MCC4212661.1"/>
    <property type="molecule type" value="Genomic_DNA"/>
</dbReference>
<keyword evidence="1" id="KW-0472">Membrane</keyword>
<dbReference type="Proteomes" id="UP001197770">
    <property type="component" value="Unassembled WGS sequence"/>
</dbReference>
<keyword evidence="1" id="KW-0812">Transmembrane</keyword>
<dbReference type="RefSeq" id="WP_228229738.1">
    <property type="nucleotide sequence ID" value="NZ_JAJGMW010000008.1"/>
</dbReference>